<dbReference type="InterPro" id="IPR050816">
    <property type="entry name" value="Flavin-dep_Halogenase_NPB"/>
</dbReference>
<feature type="binding site" evidence="2">
    <location>
        <position position="82"/>
    </location>
    <ligand>
        <name>7-chloro-L-tryptophan</name>
        <dbReference type="ChEBI" id="CHEBI:58713"/>
    </ligand>
</feature>
<evidence type="ECO:0000256" key="1">
    <source>
        <dbReference type="PIRSR" id="PIRSR011396-1"/>
    </source>
</evidence>
<dbReference type="Gene3D" id="3.50.50.60">
    <property type="entry name" value="FAD/NAD(P)-binding domain"/>
    <property type="match status" value="1"/>
</dbReference>
<organism evidence="3 4">
    <name type="scientific">Neptunicella marina</name>
    <dbReference type="NCBI Taxonomy" id="2125989"/>
    <lineage>
        <taxon>Bacteria</taxon>
        <taxon>Pseudomonadati</taxon>
        <taxon>Pseudomonadota</taxon>
        <taxon>Gammaproteobacteria</taxon>
        <taxon>Alteromonadales</taxon>
        <taxon>Alteromonadaceae</taxon>
        <taxon>Neptunicella</taxon>
    </lineage>
</organism>
<dbReference type="InterPro" id="IPR006905">
    <property type="entry name" value="Flavin_halogenase"/>
</dbReference>
<feature type="binding site" evidence="2">
    <location>
        <position position="352"/>
    </location>
    <ligand>
        <name>L-tryptophan</name>
        <dbReference type="ChEBI" id="CHEBI:57912"/>
    </ligand>
</feature>
<keyword evidence="2" id="KW-0285">Flavoprotein</keyword>
<dbReference type="RefSeq" id="WP_186506846.1">
    <property type="nucleotide sequence ID" value="NZ_JACNEP010000007.1"/>
</dbReference>
<evidence type="ECO:0000313" key="3">
    <source>
        <dbReference type="EMBL" id="MBC3766320.1"/>
    </source>
</evidence>
<dbReference type="AlphaFoldDB" id="A0A8J6IUY3"/>
<dbReference type="Pfam" id="PF04820">
    <property type="entry name" value="Trp_halogenase"/>
    <property type="match status" value="1"/>
</dbReference>
<evidence type="ECO:0000256" key="2">
    <source>
        <dbReference type="PIRSR" id="PIRSR011396-2"/>
    </source>
</evidence>
<feature type="binding site" evidence="2">
    <location>
        <begin position="13"/>
        <end position="16"/>
    </location>
    <ligand>
        <name>FAD</name>
        <dbReference type="ChEBI" id="CHEBI:57692"/>
    </ligand>
</feature>
<dbReference type="PANTHER" id="PTHR43747">
    <property type="entry name" value="FAD-BINDING PROTEIN"/>
    <property type="match status" value="1"/>
</dbReference>
<dbReference type="InterPro" id="IPR033856">
    <property type="entry name" value="Trp_halogen"/>
</dbReference>
<accession>A0A8J6IUY3</accession>
<dbReference type="InterPro" id="IPR036188">
    <property type="entry name" value="FAD/NAD-bd_sf"/>
</dbReference>
<gene>
    <name evidence="3" type="ORF">H8B19_10545</name>
</gene>
<dbReference type="PANTHER" id="PTHR43747:SF4">
    <property type="entry name" value="FLAVIN-DEPENDENT TRYPTOPHAN HALOGENASE"/>
    <property type="match status" value="1"/>
</dbReference>
<proteinExistence type="predicted"/>
<dbReference type="GO" id="GO:0004497">
    <property type="term" value="F:monooxygenase activity"/>
    <property type="evidence" value="ECO:0007669"/>
    <property type="project" value="InterPro"/>
</dbReference>
<keyword evidence="2" id="KW-0547">Nucleotide-binding</keyword>
<dbReference type="PIRSF" id="PIRSF011396">
    <property type="entry name" value="Trp_halogenase"/>
    <property type="match status" value="1"/>
</dbReference>
<reference evidence="3" key="2">
    <citation type="submission" date="2020-08" db="EMBL/GenBank/DDBJ databases">
        <authorList>
            <person name="Lai Q."/>
        </authorList>
    </citation>
    <scope>NUCLEOTIDE SEQUENCE</scope>
    <source>
        <strain evidence="3">S27-2</strain>
    </source>
</reference>
<dbReference type="GO" id="GO:0000166">
    <property type="term" value="F:nucleotide binding"/>
    <property type="evidence" value="ECO:0007669"/>
    <property type="project" value="UniProtKB-KW"/>
</dbReference>
<sequence length="517" mass="58284">MNNKIQQIVIVGGGSAGWLTAAILASQYAVNDEHGIQVTLIESSTVSPIGVGEGTWPSMRSTLEKIGLSETDFLIQCDASFKQGSKFIDWHHVNDGHYFHPFTFPVGMEQMDLAPYWLPHKQHISFADAVTPQGHLCQKHLAPKQISTAEYAYNANYGYHLDAGKFTQVLRQHCVEKLGITHIVDHIEHIKSHNNGDIATLITRNKQSIQGDLFIDCSGVHGLLIEQHFGIPLKNQKNILFNDSAWAVHVPYTDEQSPIASCTLSTAQTSGWVWDIGLPSRRGVGHTYSSAHITDEQAEQQLREYITPAIGATAAEQLACRKINFNPGYRQKFWHKNCVAVGMAAGFIEPLEASALVMIELAAQMICDQLPKTRSTMDVIAKHFNHKFSARWEQIIEFLKLHYVLSERKEEYWLENRCSSSIPQSLLELLELWQSNLPSRYDITDTDALFPAASYQYVLYGMGYSPAHQQHTLRHPKQRDAEVLFNQNMQQSKQLLAALPTNRELLNKIKQYGLPKL</sequence>
<comment type="caution">
    <text evidence="3">The sequence shown here is derived from an EMBL/GenBank/DDBJ whole genome shotgun (WGS) entry which is preliminary data.</text>
</comment>
<evidence type="ECO:0000313" key="4">
    <source>
        <dbReference type="Proteomes" id="UP000601768"/>
    </source>
</evidence>
<dbReference type="SUPFAM" id="SSF51905">
    <property type="entry name" value="FAD/NAD(P)-binding domain"/>
    <property type="match status" value="1"/>
</dbReference>
<feature type="active site" evidence="1">
    <location>
        <position position="82"/>
    </location>
</feature>
<keyword evidence="4" id="KW-1185">Reference proteome</keyword>
<dbReference type="EMBL" id="JACNEP010000007">
    <property type="protein sequence ID" value="MBC3766320.1"/>
    <property type="molecule type" value="Genomic_DNA"/>
</dbReference>
<dbReference type="Proteomes" id="UP000601768">
    <property type="component" value="Unassembled WGS sequence"/>
</dbReference>
<name>A0A8J6IUY3_9ALTE</name>
<keyword evidence="2" id="KW-0274">FAD</keyword>
<reference evidence="3" key="1">
    <citation type="journal article" date="2018" name="Int. J. Syst. Evol. Microbiol.">
        <title>Neptunicella marina gen. nov., sp. nov., isolated from surface seawater.</title>
        <authorList>
            <person name="Liu X."/>
            <person name="Lai Q."/>
            <person name="Du Y."/>
            <person name="Zhang X."/>
            <person name="Liu Z."/>
            <person name="Sun F."/>
            <person name="Shao Z."/>
        </authorList>
    </citation>
    <scope>NUCLEOTIDE SEQUENCE</scope>
    <source>
        <strain evidence="3">S27-2</strain>
    </source>
</reference>
<protein>
    <submittedName>
        <fullName evidence="3">Tryptophan 7-halogenase</fullName>
    </submittedName>
</protein>